<reference evidence="7" key="1">
    <citation type="submission" date="2021-02" db="EMBL/GenBank/DDBJ databases">
        <authorList>
            <person name="Nowell W R."/>
        </authorList>
    </citation>
    <scope>NUCLEOTIDE SEQUENCE</scope>
</reference>
<dbReference type="EMBL" id="CAJOBA010038691">
    <property type="protein sequence ID" value="CAF4065211.1"/>
    <property type="molecule type" value="Genomic_DNA"/>
</dbReference>
<comment type="caution">
    <text evidence="7">The sequence shown here is derived from an EMBL/GenBank/DDBJ whole genome shotgun (WGS) entry which is preliminary data.</text>
</comment>
<feature type="transmembrane region" description="Helical" evidence="6">
    <location>
        <begin position="285"/>
        <end position="315"/>
    </location>
</feature>
<feature type="transmembrane region" description="Helical" evidence="6">
    <location>
        <begin position="118"/>
        <end position="142"/>
    </location>
</feature>
<dbReference type="AlphaFoldDB" id="A0A8S2ERW4"/>
<dbReference type="Pfam" id="PF13520">
    <property type="entry name" value="AA_permease_2"/>
    <property type="match status" value="1"/>
</dbReference>
<dbReference type="PANTHER" id="PTHR43243">
    <property type="entry name" value="INNER MEMBRANE TRANSPORTER YGJI-RELATED"/>
    <property type="match status" value="1"/>
</dbReference>
<gene>
    <name evidence="7" type="ORF">OVA965_LOCUS26609</name>
    <name evidence="8" type="ORF">TMI583_LOCUS27349</name>
</gene>
<evidence type="ECO:0000313" key="7">
    <source>
        <dbReference type="EMBL" id="CAF1258350.1"/>
    </source>
</evidence>
<evidence type="ECO:0000256" key="6">
    <source>
        <dbReference type="SAM" id="Phobius"/>
    </source>
</evidence>
<evidence type="ECO:0000313" key="9">
    <source>
        <dbReference type="Proteomes" id="UP000677228"/>
    </source>
</evidence>
<sequence>MTKLNRHRVLEVIKKVWNRLTLMKSRTEIEIEIKKEKSEGPLNFFHLNTIGLGAIIGAGIFVLSGNAAANFAGPSVIISFLIAAIAAFLAALSYAQMASMVQISGSSYSYVYTTMGEFCAWLVGWDLCLEYICAVATVSISWSAYVAAFFQTIFQIEVEQRILLAPIGWNETSQAFYLTDSYFNLPAMIIVFISSALLLYDLRITAIVNSIIVVFKVVVLLVFVCASIKFINPNNYHPFIPQSEGGQKYGVTGMFHGTTIIFFAFIGFDAITTTAQETTRNKKKLYLPLSIITSLSISTILYVGIVSILIGLVPYKQLSIKNPISVVTRATGMKWLEILVDLGAIFGLMSVILVNLIAQPRIVHRMAKDGLLPEWFSKERQKKQKQKIKTDDVAPVAVIRDAPYTATIFSGIVCTLFSGFLPIELLGDLTSIGILFAYLMVHIGIIILFFTNRFKDKADNNSPNIDKPNSPDGVAYSSDQNTFEFPSKTLFIPIIGVVSCIFLLNASFRWTQIRFGIWTVIGLIIYFCYSMNNSKLWKNKHANLGAPIDLHGAPRS</sequence>
<dbReference type="Proteomes" id="UP000677228">
    <property type="component" value="Unassembled WGS sequence"/>
</dbReference>
<evidence type="ECO:0000313" key="8">
    <source>
        <dbReference type="EMBL" id="CAF4065211.1"/>
    </source>
</evidence>
<feature type="transmembrane region" description="Helical" evidence="6">
    <location>
        <begin position="513"/>
        <end position="531"/>
    </location>
</feature>
<feature type="transmembrane region" description="Helical" evidence="6">
    <location>
        <begin position="44"/>
        <end position="64"/>
    </location>
</feature>
<keyword evidence="4 6" id="KW-1133">Transmembrane helix</keyword>
<dbReference type="Gene3D" id="1.20.1740.10">
    <property type="entry name" value="Amino acid/polyamine transporter I"/>
    <property type="match status" value="1"/>
</dbReference>
<dbReference type="PANTHER" id="PTHR43243:SF4">
    <property type="entry name" value="CATIONIC AMINO ACID TRANSPORTER 4"/>
    <property type="match status" value="1"/>
</dbReference>
<protein>
    <recommendedName>
        <fullName evidence="10">Amino acid transporter</fullName>
    </recommendedName>
</protein>
<keyword evidence="5 6" id="KW-0472">Membrane</keyword>
<dbReference type="GO" id="GO:0005886">
    <property type="term" value="C:plasma membrane"/>
    <property type="evidence" value="ECO:0007669"/>
    <property type="project" value="TreeGrafter"/>
</dbReference>
<evidence type="ECO:0000256" key="4">
    <source>
        <dbReference type="ARBA" id="ARBA00022989"/>
    </source>
</evidence>
<feature type="transmembrane region" description="Helical" evidence="6">
    <location>
        <begin position="207"/>
        <end position="231"/>
    </location>
</feature>
<feature type="transmembrane region" description="Helical" evidence="6">
    <location>
        <begin position="76"/>
        <end position="97"/>
    </location>
</feature>
<feature type="transmembrane region" description="Helical" evidence="6">
    <location>
        <begin position="182"/>
        <end position="200"/>
    </location>
</feature>
<evidence type="ECO:0008006" key="10">
    <source>
        <dbReference type="Google" id="ProtNLM"/>
    </source>
</evidence>
<keyword evidence="3 6" id="KW-0812">Transmembrane</keyword>
<feature type="transmembrane region" description="Helical" evidence="6">
    <location>
        <begin position="490"/>
        <end position="507"/>
    </location>
</feature>
<feature type="transmembrane region" description="Helical" evidence="6">
    <location>
        <begin position="251"/>
        <end position="273"/>
    </location>
</feature>
<comment type="subcellular location">
    <subcellularLocation>
        <location evidence="1">Membrane</location>
        <topology evidence="1">Multi-pass membrane protein</topology>
    </subcellularLocation>
</comment>
<evidence type="ECO:0000256" key="5">
    <source>
        <dbReference type="ARBA" id="ARBA00023136"/>
    </source>
</evidence>
<proteinExistence type="predicted"/>
<dbReference type="EMBL" id="CAJNOK010017137">
    <property type="protein sequence ID" value="CAF1258350.1"/>
    <property type="molecule type" value="Genomic_DNA"/>
</dbReference>
<organism evidence="7 9">
    <name type="scientific">Didymodactylos carnosus</name>
    <dbReference type="NCBI Taxonomy" id="1234261"/>
    <lineage>
        <taxon>Eukaryota</taxon>
        <taxon>Metazoa</taxon>
        <taxon>Spiralia</taxon>
        <taxon>Gnathifera</taxon>
        <taxon>Rotifera</taxon>
        <taxon>Eurotatoria</taxon>
        <taxon>Bdelloidea</taxon>
        <taxon>Philodinida</taxon>
        <taxon>Philodinidae</taxon>
        <taxon>Didymodactylos</taxon>
    </lineage>
</organism>
<dbReference type="Proteomes" id="UP000682733">
    <property type="component" value="Unassembled WGS sequence"/>
</dbReference>
<evidence type="ECO:0000256" key="2">
    <source>
        <dbReference type="ARBA" id="ARBA00022448"/>
    </source>
</evidence>
<evidence type="ECO:0000256" key="1">
    <source>
        <dbReference type="ARBA" id="ARBA00004141"/>
    </source>
</evidence>
<keyword evidence="2" id="KW-0813">Transport</keyword>
<dbReference type="InterPro" id="IPR002293">
    <property type="entry name" value="AA/rel_permease1"/>
</dbReference>
<feature type="transmembrane region" description="Helical" evidence="6">
    <location>
        <begin position="335"/>
        <end position="358"/>
    </location>
</feature>
<evidence type="ECO:0000256" key="3">
    <source>
        <dbReference type="ARBA" id="ARBA00022692"/>
    </source>
</evidence>
<feature type="transmembrane region" description="Helical" evidence="6">
    <location>
        <begin position="404"/>
        <end position="423"/>
    </location>
</feature>
<name>A0A8S2ERW4_9BILA</name>
<dbReference type="GO" id="GO:0015171">
    <property type="term" value="F:amino acid transmembrane transporter activity"/>
    <property type="evidence" value="ECO:0007669"/>
    <property type="project" value="TreeGrafter"/>
</dbReference>
<feature type="transmembrane region" description="Helical" evidence="6">
    <location>
        <begin position="429"/>
        <end position="450"/>
    </location>
</feature>
<accession>A0A8S2ERW4</accession>